<gene>
    <name evidence="2" type="ORF">JCM19235_2063</name>
</gene>
<comment type="caution">
    <text evidence="2">The sequence shown here is derived from an EMBL/GenBank/DDBJ whole genome shotgun (WGS) entry which is preliminary data.</text>
</comment>
<dbReference type="STRING" id="990268.JCM19235_2063"/>
<keyword evidence="3" id="KW-1185">Reference proteome</keyword>
<sequence length="149" mass="15360">MGTGKPVIGYLVEFDALPGLGNDTVPTKTPAKNGNTNGHGCGHNLIGSSSIGAAIALKNHMEKEGIAGTIKVIGCPAEEALNGKNYMVSAGAFDDLDVCLHNHPAMVNAALNFHSTASIDLLIEWNGVTAHAGTAPWTVGAHCMPLKFS</sequence>
<dbReference type="InterPro" id="IPR052030">
    <property type="entry name" value="Peptidase_M20/M20A_hydrolases"/>
</dbReference>
<dbReference type="Gene3D" id="3.30.70.360">
    <property type="match status" value="1"/>
</dbReference>
<organism evidence="2 3">
    <name type="scientific">Vibrio maritimus</name>
    <dbReference type="NCBI Taxonomy" id="990268"/>
    <lineage>
        <taxon>Bacteria</taxon>
        <taxon>Pseudomonadati</taxon>
        <taxon>Pseudomonadota</taxon>
        <taxon>Gammaproteobacteria</taxon>
        <taxon>Vibrionales</taxon>
        <taxon>Vibrionaceae</taxon>
        <taxon>Vibrio</taxon>
    </lineage>
</organism>
<proteinExistence type="predicted"/>
<dbReference type="Pfam" id="PF01546">
    <property type="entry name" value="Peptidase_M20"/>
    <property type="match status" value="1"/>
</dbReference>
<dbReference type="GO" id="GO:0005737">
    <property type="term" value="C:cytoplasm"/>
    <property type="evidence" value="ECO:0007669"/>
    <property type="project" value="TreeGrafter"/>
</dbReference>
<dbReference type="AlphaFoldDB" id="A0A090RT93"/>
<evidence type="ECO:0000313" key="2">
    <source>
        <dbReference type="EMBL" id="GAL18640.1"/>
    </source>
</evidence>
<reference evidence="2 3" key="1">
    <citation type="submission" date="2014-09" db="EMBL/GenBank/DDBJ databases">
        <title>Vibrio maritimus JCM 19235. (C45) whole genome shotgun sequence.</title>
        <authorList>
            <person name="Sawabe T."/>
            <person name="Meirelles P."/>
            <person name="Nakanishi M."/>
            <person name="Sayaka M."/>
            <person name="Hattori M."/>
            <person name="Ohkuma M."/>
        </authorList>
    </citation>
    <scope>NUCLEOTIDE SEQUENCE [LARGE SCALE GENOMIC DNA]</scope>
    <source>
        <strain evidence="3">JCM19235</strain>
    </source>
</reference>
<dbReference type="Gene3D" id="3.40.630.10">
    <property type="entry name" value="Zn peptidases"/>
    <property type="match status" value="1"/>
</dbReference>
<dbReference type="Proteomes" id="UP000029228">
    <property type="component" value="Unassembled WGS sequence"/>
</dbReference>
<protein>
    <submittedName>
        <fullName evidence="2">Aminobenzoyl-glutamate utilization protein B</fullName>
    </submittedName>
</protein>
<dbReference type="SUPFAM" id="SSF53187">
    <property type="entry name" value="Zn-dependent exopeptidases"/>
    <property type="match status" value="1"/>
</dbReference>
<dbReference type="GO" id="GO:0046657">
    <property type="term" value="P:folic acid catabolic process"/>
    <property type="evidence" value="ECO:0007669"/>
    <property type="project" value="TreeGrafter"/>
</dbReference>
<dbReference type="InterPro" id="IPR002933">
    <property type="entry name" value="Peptidase_M20"/>
</dbReference>
<evidence type="ECO:0000313" key="3">
    <source>
        <dbReference type="Proteomes" id="UP000029228"/>
    </source>
</evidence>
<reference evidence="2 3" key="2">
    <citation type="submission" date="2014-09" db="EMBL/GenBank/DDBJ databases">
        <authorList>
            <consortium name="NBRP consortium"/>
            <person name="Sawabe T."/>
            <person name="Meirelles P."/>
            <person name="Nakanishi M."/>
            <person name="Sayaka M."/>
            <person name="Hattori M."/>
            <person name="Ohkuma M."/>
        </authorList>
    </citation>
    <scope>NUCLEOTIDE SEQUENCE [LARGE SCALE GENOMIC DNA]</scope>
    <source>
        <strain evidence="3">JCM19235</strain>
    </source>
</reference>
<dbReference type="EMBL" id="BBMR01000003">
    <property type="protein sequence ID" value="GAL18640.1"/>
    <property type="molecule type" value="Genomic_DNA"/>
</dbReference>
<keyword evidence="1" id="KW-0378">Hydrolase</keyword>
<dbReference type="GO" id="GO:0071713">
    <property type="term" value="F:para-aminobenzoyl-glutamate hydrolase activity"/>
    <property type="evidence" value="ECO:0007669"/>
    <property type="project" value="TreeGrafter"/>
</dbReference>
<accession>A0A090RT93</accession>
<dbReference type="PANTHER" id="PTHR30575:SF0">
    <property type="entry name" value="XAA-ARG DIPEPTIDASE"/>
    <property type="match status" value="1"/>
</dbReference>
<evidence type="ECO:0000256" key="1">
    <source>
        <dbReference type="ARBA" id="ARBA00022801"/>
    </source>
</evidence>
<dbReference type="PANTHER" id="PTHR30575">
    <property type="entry name" value="PEPTIDASE M20"/>
    <property type="match status" value="1"/>
</dbReference>
<name>A0A090RT93_9VIBR</name>
<dbReference type="GO" id="GO:0016805">
    <property type="term" value="F:dipeptidase activity"/>
    <property type="evidence" value="ECO:0007669"/>
    <property type="project" value="TreeGrafter"/>
</dbReference>